<organism evidence="2 3">
    <name type="scientific">Steinernema carpocapsae</name>
    <name type="common">Entomopathogenic nematode</name>
    <dbReference type="NCBI Taxonomy" id="34508"/>
    <lineage>
        <taxon>Eukaryota</taxon>
        <taxon>Metazoa</taxon>
        <taxon>Ecdysozoa</taxon>
        <taxon>Nematoda</taxon>
        <taxon>Chromadorea</taxon>
        <taxon>Rhabditida</taxon>
        <taxon>Tylenchina</taxon>
        <taxon>Panagrolaimomorpha</taxon>
        <taxon>Strongyloidoidea</taxon>
        <taxon>Steinernematidae</taxon>
        <taxon>Steinernema</taxon>
    </lineage>
</organism>
<evidence type="ECO:0000256" key="1">
    <source>
        <dbReference type="SAM" id="MobiDB-lite"/>
    </source>
</evidence>
<feature type="region of interest" description="Disordered" evidence="1">
    <location>
        <begin position="77"/>
        <end position="98"/>
    </location>
</feature>
<evidence type="ECO:0000313" key="2">
    <source>
        <dbReference type="EMBL" id="TKR58020.1"/>
    </source>
</evidence>
<comment type="caution">
    <text evidence="2">The sequence shown here is derived from an EMBL/GenBank/DDBJ whole genome shotgun (WGS) entry which is preliminary data.</text>
</comment>
<protein>
    <submittedName>
        <fullName evidence="2">Uncharacterized protein</fullName>
    </submittedName>
</protein>
<reference evidence="2 3" key="2">
    <citation type="journal article" date="2019" name="G3 (Bethesda)">
        <title>Hybrid Assembly of the Genome of the Entomopathogenic Nematode Steinernema carpocapsae Identifies the X-Chromosome.</title>
        <authorList>
            <person name="Serra L."/>
            <person name="Macchietto M."/>
            <person name="Macias-Munoz A."/>
            <person name="McGill C.J."/>
            <person name="Rodriguez I.M."/>
            <person name="Rodriguez B."/>
            <person name="Murad R."/>
            <person name="Mortazavi A."/>
        </authorList>
    </citation>
    <scope>NUCLEOTIDE SEQUENCE [LARGE SCALE GENOMIC DNA]</scope>
    <source>
        <strain evidence="2 3">ALL</strain>
    </source>
</reference>
<feature type="compositionally biased region" description="Polar residues" evidence="1">
    <location>
        <begin position="78"/>
        <end position="87"/>
    </location>
</feature>
<accession>A0A4U5LQ24</accession>
<proteinExistence type="predicted"/>
<reference evidence="2 3" key="1">
    <citation type="journal article" date="2015" name="Genome Biol.">
        <title>Comparative genomics of Steinernema reveals deeply conserved gene regulatory networks.</title>
        <authorList>
            <person name="Dillman A.R."/>
            <person name="Macchietto M."/>
            <person name="Porter C.F."/>
            <person name="Rogers A."/>
            <person name="Williams B."/>
            <person name="Antoshechkin I."/>
            <person name="Lee M.M."/>
            <person name="Goodwin Z."/>
            <person name="Lu X."/>
            <person name="Lewis E.E."/>
            <person name="Goodrich-Blair H."/>
            <person name="Stock S.P."/>
            <person name="Adams B.J."/>
            <person name="Sternberg P.W."/>
            <person name="Mortazavi A."/>
        </authorList>
    </citation>
    <scope>NUCLEOTIDE SEQUENCE [LARGE SCALE GENOMIC DNA]</scope>
    <source>
        <strain evidence="2 3">ALL</strain>
    </source>
</reference>
<keyword evidence="3" id="KW-1185">Reference proteome</keyword>
<gene>
    <name evidence="2" type="ORF">L596_030648</name>
</gene>
<sequence>MRKELPHLDCVRPRRPGMQQQFHVVSCLESRNPSICSKIHHRLMSGRCSKSRLHSFYRSLGMNSINSKVLQHQEIIAPQSQHASPSLAQLAAPEMKEN</sequence>
<dbReference type="EMBL" id="AZBU02000014">
    <property type="protein sequence ID" value="TKR58020.1"/>
    <property type="molecule type" value="Genomic_DNA"/>
</dbReference>
<evidence type="ECO:0000313" key="3">
    <source>
        <dbReference type="Proteomes" id="UP000298663"/>
    </source>
</evidence>
<name>A0A4U5LQ24_STECR</name>
<dbReference type="Proteomes" id="UP000298663">
    <property type="component" value="Unassembled WGS sequence"/>
</dbReference>
<dbReference type="AlphaFoldDB" id="A0A4U5LQ24"/>